<gene>
    <name evidence="3" type="ordered locus">Clole_3820</name>
</gene>
<feature type="domain" description="Copper amine oxidase-like N-terminal" evidence="2">
    <location>
        <begin position="665"/>
        <end position="711"/>
    </location>
</feature>
<dbReference type="EMBL" id="CP002582">
    <property type="protein sequence ID" value="ADZ85500.1"/>
    <property type="molecule type" value="Genomic_DNA"/>
</dbReference>
<feature type="chain" id="PRO_5003284189" evidence="1">
    <location>
        <begin position="27"/>
        <end position="789"/>
    </location>
</feature>
<dbReference type="KEGG" id="cle:Clole_3820"/>
<dbReference type="Pfam" id="PF07833">
    <property type="entry name" value="Cu_amine_oxidN1"/>
    <property type="match status" value="2"/>
</dbReference>
<keyword evidence="4" id="KW-1185">Reference proteome</keyword>
<dbReference type="SUPFAM" id="SSF55383">
    <property type="entry name" value="Copper amine oxidase, domain N"/>
    <property type="match status" value="2"/>
</dbReference>
<evidence type="ECO:0000259" key="2">
    <source>
        <dbReference type="Pfam" id="PF07833"/>
    </source>
</evidence>
<feature type="signal peptide" evidence="1">
    <location>
        <begin position="1"/>
        <end position="26"/>
    </location>
</feature>
<evidence type="ECO:0000256" key="1">
    <source>
        <dbReference type="SAM" id="SignalP"/>
    </source>
</evidence>
<dbReference type="Gene3D" id="3.30.457.10">
    <property type="entry name" value="Copper amine oxidase-like, N-terminal domain"/>
    <property type="match status" value="2"/>
</dbReference>
<dbReference type="HOGENOM" id="CLU_355519_0_0_9"/>
<accession>F2JIN0</accession>
<evidence type="ECO:0000313" key="4">
    <source>
        <dbReference type="Proteomes" id="UP000008467"/>
    </source>
</evidence>
<feature type="domain" description="Copper amine oxidase-like N-terminal" evidence="2">
    <location>
        <begin position="720"/>
        <end position="785"/>
    </location>
</feature>
<dbReference type="InterPro" id="IPR036582">
    <property type="entry name" value="Mao_N_sf"/>
</dbReference>
<dbReference type="eggNOG" id="COG1305">
    <property type="taxonomic scope" value="Bacteria"/>
</dbReference>
<name>F2JIN0_CELLD</name>
<protein>
    <submittedName>
        <fullName evidence="3">Copper amine oxidase-like domain-containing protein</fullName>
    </submittedName>
</protein>
<sequence>MKLRQKLAVVLASAMVVTAVPVVTMAASTNRLQKETLKVKKDTEFLQATTANQLLVEFKDVAPASGVEVFYLDIENAEYNEAAINAASTADVKLTRQSKTSMKVEVTRATAGNSVYIPLLAKATGGDAKVTILSGGSQSTITGGQTFVFATTDEKVFKYSVGDKTTFYTDNDSKLSDLILDESYSGALKAATNGKTILTLEINDTDFNFYGYKITDKKDNVFADGTDITTTVEGKYGFANQSVKVYAAMDKKDNGILYIGIDGSAIANQDSIGKLTIKGLKVDCLVKEPDTGDFKVDIKGDDLTNGADNVVMGEVVAFANYIKMKDDKAKEVTAGRIAEIEFEVGESVENTMISERTFEVKLQDNAHFDYIGLVKDIKGDLTASLDSDSDIDADDYKIAAAQLDSTLLADKVLDNYSKDDKGDWAGMKVEFDKDSDGKAIVDTLIVTVGYPKKDSVYTAPAQKNDQKDKIKFKVKACVPVDKKDAEKVTITAEGRALENNKYETTAITIKNPITITTEAASLKVGLKDQTSTGKVVIAETDKEMFMKDGRLTIAIKDKDSGIKITGATFKVDGEIKRVKTDKNASSVYFDFKRDSNAAATVTVEEIVFDVDRTVPEGTYDIEIKGSAIDQETKDYAVGGHSITVEDFVKIETPNTQDITSGGLAKGTATFVIGESKYVLNGLEKTMDAPSYIQDPGYTMVPVRYVAQAFGVAEKDILFGNGTVTIFAGERTLSLTSGSATALVNGNPVTMGAKVVIKEGRTYAPAGEIARLLGINTTWDATSKTATFTN</sequence>
<dbReference type="RefSeq" id="WP_013658774.1">
    <property type="nucleotide sequence ID" value="NC_015275.1"/>
</dbReference>
<proteinExistence type="predicted"/>
<dbReference type="Proteomes" id="UP000008467">
    <property type="component" value="Chromosome"/>
</dbReference>
<organism evidence="3 4">
    <name type="scientific">Cellulosilyticum lentocellum (strain ATCC 49066 / DSM 5427 / NCIMB 11756 / RHM5)</name>
    <name type="common">Clostridium lentocellum</name>
    <dbReference type="NCBI Taxonomy" id="642492"/>
    <lineage>
        <taxon>Bacteria</taxon>
        <taxon>Bacillati</taxon>
        <taxon>Bacillota</taxon>
        <taxon>Clostridia</taxon>
        <taxon>Lachnospirales</taxon>
        <taxon>Cellulosilyticaceae</taxon>
        <taxon>Cellulosilyticum</taxon>
    </lineage>
</organism>
<dbReference type="STRING" id="642492.Clole_3820"/>
<keyword evidence="1" id="KW-0732">Signal</keyword>
<dbReference type="AlphaFoldDB" id="F2JIN0"/>
<reference evidence="3 4" key="1">
    <citation type="journal article" date="2011" name="J. Bacteriol.">
        <title>Complete genome sequence of the cellulose-degrading bacterium Cellulosilyticum lentocellum.</title>
        <authorList>
            <consortium name="US DOE Joint Genome Institute"/>
            <person name="Miller D.A."/>
            <person name="Suen G."/>
            <person name="Bruce D."/>
            <person name="Copeland A."/>
            <person name="Cheng J.F."/>
            <person name="Detter C."/>
            <person name="Goodwin L.A."/>
            <person name="Han C.S."/>
            <person name="Hauser L.J."/>
            <person name="Land M.L."/>
            <person name="Lapidus A."/>
            <person name="Lucas S."/>
            <person name="Meincke L."/>
            <person name="Pitluck S."/>
            <person name="Tapia R."/>
            <person name="Teshima H."/>
            <person name="Woyke T."/>
            <person name="Fox B.G."/>
            <person name="Angert E.R."/>
            <person name="Currie C.R."/>
        </authorList>
    </citation>
    <scope>NUCLEOTIDE SEQUENCE [LARGE SCALE GENOMIC DNA]</scope>
    <source>
        <strain evidence="4">ATCC 49066 / DSM 5427 / NCIMB 11756 / RHM5</strain>
    </source>
</reference>
<dbReference type="InterPro" id="IPR012854">
    <property type="entry name" value="Cu_amine_oxidase-like_N"/>
</dbReference>
<evidence type="ECO:0000313" key="3">
    <source>
        <dbReference type="EMBL" id="ADZ85500.1"/>
    </source>
</evidence>